<dbReference type="SUPFAM" id="SSF55874">
    <property type="entry name" value="ATPase domain of HSP90 chaperone/DNA topoisomerase II/histidine kinase"/>
    <property type="match status" value="1"/>
</dbReference>
<dbReference type="GO" id="GO:0046983">
    <property type="term" value="F:protein dimerization activity"/>
    <property type="evidence" value="ECO:0007669"/>
    <property type="project" value="InterPro"/>
</dbReference>
<feature type="transmembrane region" description="Helical" evidence="9">
    <location>
        <begin position="106"/>
        <end position="124"/>
    </location>
</feature>
<evidence type="ECO:0000256" key="3">
    <source>
        <dbReference type="ARBA" id="ARBA00022553"/>
    </source>
</evidence>
<keyword evidence="3" id="KW-0597">Phosphoprotein</keyword>
<dbReference type="InterPro" id="IPR003594">
    <property type="entry name" value="HATPase_dom"/>
</dbReference>
<dbReference type="Proteomes" id="UP000660047">
    <property type="component" value="Unassembled WGS sequence"/>
</dbReference>
<evidence type="ECO:0000256" key="2">
    <source>
        <dbReference type="ARBA" id="ARBA00012438"/>
    </source>
</evidence>
<dbReference type="Gene3D" id="1.20.5.1930">
    <property type="match status" value="1"/>
</dbReference>
<keyword evidence="8" id="KW-0902">Two-component regulatory system</keyword>
<keyword evidence="5" id="KW-0547">Nucleotide-binding</keyword>
<accession>A0AAI9K6J5</accession>
<feature type="domain" description="Signal transduction histidine kinase subgroup 3 dimerisation and phosphoacceptor" evidence="11">
    <location>
        <begin position="190"/>
        <end position="252"/>
    </location>
</feature>
<dbReference type="GO" id="GO:0016020">
    <property type="term" value="C:membrane"/>
    <property type="evidence" value="ECO:0007669"/>
    <property type="project" value="InterPro"/>
</dbReference>
<dbReference type="Pfam" id="PF07730">
    <property type="entry name" value="HisKA_3"/>
    <property type="match status" value="1"/>
</dbReference>
<evidence type="ECO:0000256" key="5">
    <source>
        <dbReference type="ARBA" id="ARBA00022741"/>
    </source>
</evidence>
<comment type="caution">
    <text evidence="12">The sequence shown here is derived from an EMBL/GenBank/DDBJ whole genome shotgun (WGS) entry which is preliminary data.</text>
</comment>
<dbReference type="EC" id="2.7.13.3" evidence="2"/>
<dbReference type="EMBL" id="BLYL01000007">
    <property type="protein sequence ID" value="GFO94391.1"/>
    <property type="molecule type" value="Genomic_DNA"/>
</dbReference>
<gene>
    <name evidence="12" type="ORF">COEU31_14370</name>
</gene>
<dbReference type="GO" id="GO:0005524">
    <property type="term" value="F:ATP binding"/>
    <property type="evidence" value="ECO:0007669"/>
    <property type="project" value="UniProtKB-KW"/>
</dbReference>
<evidence type="ECO:0000256" key="7">
    <source>
        <dbReference type="ARBA" id="ARBA00022840"/>
    </source>
</evidence>
<keyword evidence="4" id="KW-0808">Transferase</keyword>
<comment type="catalytic activity">
    <reaction evidence="1">
        <text>ATP + protein L-histidine = ADP + protein N-phospho-L-histidine.</text>
        <dbReference type="EC" id="2.7.13.3"/>
    </reaction>
</comment>
<reference evidence="12" key="1">
    <citation type="submission" date="2020-06" db="EMBL/GenBank/DDBJ databases">
        <title>Characterization of fructooligosaccharide metabolism and fructooligosaccharide-degrading enzymes in human commensal butyrate producers.</title>
        <authorList>
            <person name="Tanno H."/>
            <person name="Fujii T."/>
            <person name="Hirano K."/>
            <person name="Maeno S."/>
            <person name="Tonozuka T."/>
            <person name="Sakamoto M."/>
            <person name="Ohkuma M."/>
            <person name="Tochio T."/>
            <person name="Endo A."/>
        </authorList>
    </citation>
    <scope>NUCLEOTIDE SEQUENCE</scope>
    <source>
        <strain evidence="12">JCM 31265</strain>
    </source>
</reference>
<evidence type="ECO:0000256" key="6">
    <source>
        <dbReference type="ARBA" id="ARBA00022777"/>
    </source>
</evidence>
<evidence type="ECO:0000259" key="11">
    <source>
        <dbReference type="Pfam" id="PF07730"/>
    </source>
</evidence>
<protein>
    <recommendedName>
        <fullName evidence="2">histidine kinase</fullName>
        <ecNumber evidence="2">2.7.13.3</ecNumber>
    </recommendedName>
</protein>
<feature type="transmembrane region" description="Helical" evidence="9">
    <location>
        <begin position="66"/>
        <end position="86"/>
    </location>
</feature>
<dbReference type="PANTHER" id="PTHR24421">
    <property type="entry name" value="NITRATE/NITRITE SENSOR PROTEIN NARX-RELATED"/>
    <property type="match status" value="1"/>
</dbReference>
<keyword evidence="6 12" id="KW-0418">Kinase</keyword>
<name>A0AAI9K6J5_9FIRM</name>
<sequence length="385" mass="43447">MKHLINKGLLLVSAFVMIYAHNTATDTRIIIALLLSLIAGAVYPALAGISAVNRATTKGAENHSRIYPYICEALVCAYLVSAFWLHPVYMFVSIVSYDMYRYRQRLSPVILVLLSIYMCVNYPLMSVLPQICLIAFSFAMSVYCCRINLLRAELLAMRDNTAEHDMLVAQNTRQLLENQDNMVLTATLSERNRIAREIHDNVGHMLTRSILQTGAIKVINKDERLEKPLAQLQSTLDTAMDSMRKSVHDLHDESIDLRTALDDVINNVSDMDIYMDYDMSDKLPREIKYSFINIVKEAINNTLKHSNGDHMDIRVREHPAFYQLYITDNGQNIRSDPSPAQGSASGGMGLNGIQERVNKLGGTMKISTDDGFSILINIMKRDFTD</sequence>
<dbReference type="GO" id="GO:0000155">
    <property type="term" value="F:phosphorelay sensor kinase activity"/>
    <property type="evidence" value="ECO:0007669"/>
    <property type="project" value="InterPro"/>
</dbReference>
<dbReference type="AlphaFoldDB" id="A0AAI9K6J5"/>
<dbReference type="InterPro" id="IPR011712">
    <property type="entry name" value="Sig_transdc_His_kin_sub3_dim/P"/>
</dbReference>
<evidence type="ECO:0000259" key="10">
    <source>
        <dbReference type="Pfam" id="PF02518"/>
    </source>
</evidence>
<organism evidence="12 13">
    <name type="scientific">Coprococcus eutactus</name>
    <dbReference type="NCBI Taxonomy" id="33043"/>
    <lineage>
        <taxon>Bacteria</taxon>
        <taxon>Bacillati</taxon>
        <taxon>Bacillota</taxon>
        <taxon>Clostridia</taxon>
        <taxon>Lachnospirales</taxon>
        <taxon>Lachnospiraceae</taxon>
        <taxon>Coprococcus</taxon>
    </lineage>
</organism>
<evidence type="ECO:0000313" key="12">
    <source>
        <dbReference type="EMBL" id="GFO94391.1"/>
    </source>
</evidence>
<evidence type="ECO:0000256" key="1">
    <source>
        <dbReference type="ARBA" id="ARBA00000085"/>
    </source>
</evidence>
<dbReference type="PANTHER" id="PTHR24421:SF10">
    <property type="entry name" value="NITRATE_NITRITE SENSOR PROTEIN NARQ"/>
    <property type="match status" value="1"/>
</dbReference>
<feature type="transmembrane region" description="Helical" evidence="9">
    <location>
        <begin position="30"/>
        <end position="54"/>
    </location>
</feature>
<evidence type="ECO:0000256" key="4">
    <source>
        <dbReference type="ARBA" id="ARBA00022679"/>
    </source>
</evidence>
<evidence type="ECO:0000256" key="8">
    <source>
        <dbReference type="ARBA" id="ARBA00023012"/>
    </source>
</evidence>
<dbReference type="Gene3D" id="3.30.565.10">
    <property type="entry name" value="Histidine kinase-like ATPase, C-terminal domain"/>
    <property type="match status" value="1"/>
</dbReference>
<proteinExistence type="predicted"/>
<keyword evidence="7" id="KW-0067">ATP-binding</keyword>
<keyword evidence="9" id="KW-0812">Transmembrane</keyword>
<dbReference type="CDD" id="cd16917">
    <property type="entry name" value="HATPase_UhpB-NarQ-NarX-like"/>
    <property type="match status" value="1"/>
</dbReference>
<feature type="domain" description="Histidine kinase/HSP90-like ATPase" evidence="10">
    <location>
        <begin position="293"/>
        <end position="374"/>
    </location>
</feature>
<evidence type="ECO:0000313" key="13">
    <source>
        <dbReference type="Proteomes" id="UP000660047"/>
    </source>
</evidence>
<dbReference type="InterPro" id="IPR036890">
    <property type="entry name" value="HATPase_C_sf"/>
</dbReference>
<dbReference type="InterPro" id="IPR050482">
    <property type="entry name" value="Sensor_HK_TwoCompSys"/>
</dbReference>
<evidence type="ECO:0000256" key="9">
    <source>
        <dbReference type="SAM" id="Phobius"/>
    </source>
</evidence>
<keyword evidence="9" id="KW-0472">Membrane</keyword>
<keyword evidence="9" id="KW-1133">Transmembrane helix</keyword>
<dbReference type="RefSeq" id="WP_015533204.1">
    <property type="nucleotide sequence ID" value="NZ_BLYL01000007.1"/>
</dbReference>
<dbReference type="Pfam" id="PF02518">
    <property type="entry name" value="HATPase_c"/>
    <property type="match status" value="1"/>
</dbReference>